<comment type="caution">
    <text evidence="8">Lacks conserved residue(s) required for the propagation of feature annotation.</text>
</comment>
<keyword evidence="5" id="KW-0677">Repeat</keyword>
<dbReference type="InterPro" id="IPR000152">
    <property type="entry name" value="EGF-type_Asp/Asn_hydroxyl_site"/>
</dbReference>
<dbReference type="InterPro" id="IPR018097">
    <property type="entry name" value="EGF_Ca-bd_CS"/>
</dbReference>
<dbReference type="PROSITE" id="PS01186">
    <property type="entry name" value="EGF_2"/>
    <property type="match status" value="1"/>
</dbReference>
<dbReference type="PANTHER" id="PTHR47333:SF4">
    <property type="entry name" value="EGF-LIKE DOMAIN-CONTAINING PROTEIN"/>
    <property type="match status" value="1"/>
</dbReference>
<accession>A0AAD9K3D1</accession>
<dbReference type="InterPro" id="IPR001881">
    <property type="entry name" value="EGF-like_Ca-bd_dom"/>
</dbReference>
<organism evidence="10 11">
    <name type="scientific">Ridgeia piscesae</name>
    <name type="common">Tubeworm</name>
    <dbReference type="NCBI Taxonomy" id="27915"/>
    <lineage>
        <taxon>Eukaryota</taxon>
        <taxon>Metazoa</taxon>
        <taxon>Spiralia</taxon>
        <taxon>Lophotrochozoa</taxon>
        <taxon>Annelida</taxon>
        <taxon>Polychaeta</taxon>
        <taxon>Sedentaria</taxon>
        <taxon>Canalipalpata</taxon>
        <taxon>Sabellida</taxon>
        <taxon>Siboglinidae</taxon>
        <taxon>Ridgeia</taxon>
    </lineage>
</organism>
<evidence type="ECO:0000256" key="2">
    <source>
        <dbReference type="ARBA" id="ARBA00022525"/>
    </source>
</evidence>
<sequence>MCRDGYRLRGDKKTCMDIDECAEQTSGCEQNCTNSVGSFQCSCNDGYTLEKDNTSCDISKRLDVECKKLTCEYGCREEGAGSFVCFCQSGYVLSADKTTCEGKQMQTWMFKGVLWDF</sequence>
<keyword evidence="3 8" id="KW-0245">EGF-like domain</keyword>
<keyword evidence="2" id="KW-0964">Secreted</keyword>
<evidence type="ECO:0000256" key="4">
    <source>
        <dbReference type="ARBA" id="ARBA00022729"/>
    </source>
</evidence>
<dbReference type="InterPro" id="IPR049883">
    <property type="entry name" value="NOTCH1_EGF-like"/>
</dbReference>
<comment type="caution">
    <text evidence="10">The sequence shown here is derived from an EMBL/GenBank/DDBJ whole genome shotgun (WGS) entry which is preliminary data.</text>
</comment>
<dbReference type="GO" id="GO:0005509">
    <property type="term" value="F:calcium ion binding"/>
    <property type="evidence" value="ECO:0007669"/>
    <property type="project" value="InterPro"/>
</dbReference>
<evidence type="ECO:0000256" key="5">
    <source>
        <dbReference type="ARBA" id="ARBA00022737"/>
    </source>
</evidence>
<dbReference type="Pfam" id="PF07645">
    <property type="entry name" value="EGF_CA"/>
    <property type="match status" value="1"/>
</dbReference>
<protein>
    <recommendedName>
        <fullName evidence="9">EGF-like domain-containing protein</fullName>
    </recommendedName>
</protein>
<evidence type="ECO:0000313" key="10">
    <source>
        <dbReference type="EMBL" id="KAK2163997.1"/>
    </source>
</evidence>
<keyword evidence="4" id="KW-0732">Signal</keyword>
<dbReference type="PROSITE" id="PS50026">
    <property type="entry name" value="EGF_3"/>
    <property type="match status" value="1"/>
</dbReference>
<evidence type="ECO:0000256" key="7">
    <source>
        <dbReference type="ARBA" id="ARBA00023180"/>
    </source>
</evidence>
<dbReference type="PANTHER" id="PTHR47333">
    <property type="entry name" value="VON WILLEBRAND FACTOR C AND EGF DOMAIN-CONTAINING PROTEIN"/>
    <property type="match status" value="1"/>
</dbReference>
<name>A0AAD9K3D1_RIDPI</name>
<dbReference type="SUPFAM" id="SSF57196">
    <property type="entry name" value="EGF/Laminin"/>
    <property type="match status" value="2"/>
</dbReference>
<evidence type="ECO:0000313" key="11">
    <source>
        <dbReference type="Proteomes" id="UP001209878"/>
    </source>
</evidence>
<dbReference type="InterPro" id="IPR052080">
    <property type="entry name" value="vWF_C/EGF_Fibrillin"/>
</dbReference>
<dbReference type="AlphaFoldDB" id="A0AAD9K3D1"/>
<dbReference type="Proteomes" id="UP001209878">
    <property type="component" value="Unassembled WGS sequence"/>
</dbReference>
<dbReference type="GO" id="GO:0005576">
    <property type="term" value="C:extracellular region"/>
    <property type="evidence" value="ECO:0007669"/>
    <property type="project" value="UniProtKB-SubCell"/>
</dbReference>
<dbReference type="PROSITE" id="PS01187">
    <property type="entry name" value="EGF_CA"/>
    <property type="match status" value="1"/>
</dbReference>
<keyword evidence="7" id="KW-0325">Glycoprotein</keyword>
<feature type="domain" description="EGF-like" evidence="9">
    <location>
        <begin position="17"/>
        <end position="57"/>
    </location>
</feature>
<dbReference type="Gene3D" id="2.10.25.10">
    <property type="entry name" value="Laminin"/>
    <property type="match status" value="3"/>
</dbReference>
<dbReference type="SMART" id="SM00179">
    <property type="entry name" value="EGF_CA"/>
    <property type="match status" value="2"/>
</dbReference>
<proteinExistence type="predicted"/>
<dbReference type="SMART" id="SM00181">
    <property type="entry name" value="EGF"/>
    <property type="match status" value="2"/>
</dbReference>
<gene>
    <name evidence="10" type="ORF">NP493_1438g00012</name>
</gene>
<comment type="subcellular location">
    <subcellularLocation>
        <location evidence="1">Secreted</location>
    </subcellularLocation>
</comment>
<dbReference type="InterPro" id="IPR000742">
    <property type="entry name" value="EGF"/>
</dbReference>
<dbReference type="PROSITE" id="PS00010">
    <property type="entry name" value="ASX_HYDROXYL"/>
    <property type="match status" value="1"/>
</dbReference>
<keyword evidence="6" id="KW-1015">Disulfide bond</keyword>
<evidence type="ECO:0000256" key="1">
    <source>
        <dbReference type="ARBA" id="ARBA00004613"/>
    </source>
</evidence>
<evidence type="ECO:0000256" key="3">
    <source>
        <dbReference type="ARBA" id="ARBA00022536"/>
    </source>
</evidence>
<evidence type="ECO:0000256" key="6">
    <source>
        <dbReference type="ARBA" id="ARBA00023157"/>
    </source>
</evidence>
<dbReference type="FunFam" id="2.10.25.10:FF:000119">
    <property type="entry name" value="vitamin K-dependent protein S"/>
    <property type="match status" value="1"/>
</dbReference>
<dbReference type="EMBL" id="JAODUO010001437">
    <property type="protein sequence ID" value="KAK2163997.1"/>
    <property type="molecule type" value="Genomic_DNA"/>
</dbReference>
<evidence type="ECO:0000256" key="8">
    <source>
        <dbReference type="PROSITE-ProRule" id="PRU00076"/>
    </source>
</evidence>
<keyword evidence="11" id="KW-1185">Reference proteome</keyword>
<reference evidence="10" key="1">
    <citation type="journal article" date="2023" name="Mol. Biol. Evol.">
        <title>Third-Generation Sequencing Reveals the Adaptive Role of the Epigenome in Three Deep-Sea Polychaetes.</title>
        <authorList>
            <person name="Perez M."/>
            <person name="Aroh O."/>
            <person name="Sun Y."/>
            <person name="Lan Y."/>
            <person name="Juniper S.K."/>
            <person name="Young C.R."/>
            <person name="Angers B."/>
            <person name="Qian P.Y."/>
        </authorList>
    </citation>
    <scope>NUCLEOTIDE SEQUENCE</scope>
    <source>
        <strain evidence="10">R07B-5</strain>
    </source>
</reference>
<evidence type="ECO:0000259" key="9">
    <source>
        <dbReference type="PROSITE" id="PS50026"/>
    </source>
</evidence>